<dbReference type="AlphaFoldDB" id="A0A563EFN9"/>
<dbReference type="Proteomes" id="UP000316639">
    <property type="component" value="Unassembled WGS sequence"/>
</dbReference>
<protein>
    <submittedName>
        <fullName evidence="2">Uncharacterized protein</fullName>
    </submittedName>
</protein>
<dbReference type="EMBL" id="VOBR01000058">
    <property type="protein sequence ID" value="TWP43816.1"/>
    <property type="molecule type" value="Genomic_DNA"/>
</dbReference>
<keyword evidence="3" id="KW-1185">Reference proteome</keyword>
<reference evidence="2 3" key="1">
    <citation type="submission" date="2019-07" db="EMBL/GenBank/DDBJ databases">
        <title>Lentzea xizangensis sp. nov., isolated from Qinghai-Tibetan Plateau Soils.</title>
        <authorList>
            <person name="Huang J."/>
        </authorList>
    </citation>
    <scope>NUCLEOTIDE SEQUENCE [LARGE SCALE GENOMIC DNA]</scope>
    <source>
        <strain evidence="2 3">FXJ1.1311</strain>
    </source>
</reference>
<comment type="caution">
    <text evidence="2">The sequence shown here is derived from an EMBL/GenBank/DDBJ whole genome shotgun (WGS) entry which is preliminary data.</text>
</comment>
<evidence type="ECO:0000313" key="2">
    <source>
        <dbReference type="EMBL" id="TWP43816.1"/>
    </source>
</evidence>
<evidence type="ECO:0000256" key="1">
    <source>
        <dbReference type="SAM" id="MobiDB-lite"/>
    </source>
</evidence>
<feature type="region of interest" description="Disordered" evidence="1">
    <location>
        <begin position="1"/>
        <end position="66"/>
    </location>
</feature>
<proteinExistence type="predicted"/>
<feature type="compositionally biased region" description="Gly residues" evidence="1">
    <location>
        <begin position="56"/>
        <end position="66"/>
    </location>
</feature>
<accession>A0A563EFN9</accession>
<name>A0A563EFN9_9PSEU</name>
<organism evidence="2 3">
    <name type="scientific">Lentzea tibetensis</name>
    <dbReference type="NCBI Taxonomy" id="2591470"/>
    <lineage>
        <taxon>Bacteria</taxon>
        <taxon>Bacillati</taxon>
        <taxon>Actinomycetota</taxon>
        <taxon>Actinomycetes</taxon>
        <taxon>Pseudonocardiales</taxon>
        <taxon>Pseudonocardiaceae</taxon>
        <taxon>Lentzea</taxon>
    </lineage>
</organism>
<evidence type="ECO:0000313" key="3">
    <source>
        <dbReference type="Proteomes" id="UP000316639"/>
    </source>
</evidence>
<sequence length="66" mass="6463">MRTSSVVPAVTSTRSRPGHSPGPPLNGTIAGSRGPSQSFGAYWTANGSRSGRGGRRPGGAGPATGA</sequence>
<gene>
    <name evidence="2" type="ORF">FKR81_42005</name>
</gene>
<feature type="compositionally biased region" description="Polar residues" evidence="1">
    <location>
        <begin position="1"/>
        <end position="15"/>
    </location>
</feature>